<organism evidence="12 13">
    <name type="scientific">Ilyobacter polytropus (strain ATCC 51220 / DSM 2926 / LMG 16218 / CuHBu1)</name>
    <dbReference type="NCBI Taxonomy" id="572544"/>
    <lineage>
        <taxon>Bacteria</taxon>
        <taxon>Fusobacteriati</taxon>
        <taxon>Fusobacteriota</taxon>
        <taxon>Fusobacteriia</taxon>
        <taxon>Fusobacteriales</taxon>
        <taxon>Fusobacteriaceae</taxon>
        <taxon>Ilyobacter</taxon>
    </lineage>
</organism>
<protein>
    <recommendedName>
        <fullName evidence="9 11">1-(5-phosphoribosyl)-5-[(5-phosphoribosylamino)methylideneamino] imidazole-4-carboxamide isomerase</fullName>
        <ecNumber evidence="9 11">5.3.1.16</ecNumber>
    </recommendedName>
    <alternativeName>
        <fullName evidence="9">Phosphoribosylformimino-5-aminoimidazole carboxamide ribotide isomerase</fullName>
    </alternativeName>
</protein>
<evidence type="ECO:0000256" key="9">
    <source>
        <dbReference type="HAMAP-Rule" id="MF_01014"/>
    </source>
</evidence>
<feature type="active site" description="Proton donor" evidence="9">
    <location>
        <position position="129"/>
    </location>
</feature>
<dbReference type="Proteomes" id="UP000006875">
    <property type="component" value="Plasmid pILYOP01"/>
</dbReference>
<dbReference type="OrthoDB" id="9781903at2"/>
<evidence type="ECO:0000256" key="8">
    <source>
        <dbReference type="ARBA" id="ARBA00023235"/>
    </source>
</evidence>
<dbReference type="RefSeq" id="WP_013389117.1">
    <property type="nucleotide sequence ID" value="NC_014633.1"/>
</dbReference>
<dbReference type="InterPro" id="IPR006063">
    <property type="entry name" value="HisA_bact_arch"/>
</dbReference>
<dbReference type="SUPFAM" id="SSF51366">
    <property type="entry name" value="Ribulose-phoshate binding barrel"/>
    <property type="match status" value="1"/>
</dbReference>
<dbReference type="HOGENOM" id="CLU_048577_1_2_0"/>
<dbReference type="InterPro" id="IPR023016">
    <property type="entry name" value="HisA/PriA"/>
</dbReference>
<dbReference type="HAMAP" id="MF_01014">
    <property type="entry name" value="HisA"/>
    <property type="match status" value="1"/>
</dbReference>
<evidence type="ECO:0000313" key="12">
    <source>
        <dbReference type="EMBL" id="ADO84460.1"/>
    </source>
</evidence>
<feature type="active site" description="Proton acceptor" evidence="9">
    <location>
        <position position="8"/>
    </location>
</feature>
<keyword evidence="6 9" id="KW-0028">Amino-acid biosynthesis</keyword>
<dbReference type="AlphaFoldDB" id="E3HCR5"/>
<keyword evidence="13" id="KW-1185">Reference proteome</keyword>
<proteinExistence type="inferred from homology"/>
<dbReference type="GO" id="GO:0000105">
    <property type="term" value="P:L-histidine biosynthetic process"/>
    <property type="evidence" value="ECO:0007669"/>
    <property type="project" value="UniProtKB-UniRule"/>
</dbReference>
<evidence type="ECO:0000256" key="2">
    <source>
        <dbReference type="ARBA" id="ARBA00004496"/>
    </source>
</evidence>
<reference evidence="12 13" key="1">
    <citation type="journal article" date="2010" name="Stand. Genomic Sci.">
        <title>Complete genome sequence of Ilyobacter polytropus type strain (CuHbu1).</title>
        <authorList>
            <person name="Sikorski J."/>
            <person name="Chertkov O."/>
            <person name="Lapidus A."/>
            <person name="Nolan M."/>
            <person name="Lucas S."/>
            <person name="Del Rio T.G."/>
            <person name="Tice H."/>
            <person name="Cheng J.F."/>
            <person name="Tapia R."/>
            <person name="Han C."/>
            <person name="Goodwin L."/>
            <person name="Pitluck S."/>
            <person name="Liolios K."/>
            <person name="Ivanova N."/>
            <person name="Mavromatis K."/>
            <person name="Mikhailova N."/>
            <person name="Pati A."/>
            <person name="Chen A."/>
            <person name="Palaniappan K."/>
            <person name="Land M."/>
            <person name="Hauser L."/>
            <person name="Chang Y.J."/>
            <person name="Jeffries C.D."/>
            <person name="Brambilla E."/>
            <person name="Yasawong M."/>
            <person name="Rohde M."/>
            <person name="Pukall R."/>
            <person name="Spring S."/>
            <person name="Goker M."/>
            <person name="Woyke T."/>
            <person name="Bristow J."/>
            <person name="Eisen J.A."/>
            <person name="Markowitz V."/>
            <person name="Hugenholtz P."/>
            <person name="Kyrpides N.C."/>
            <person name="Klenk H.P."/>
        </authorList>
    </citation>
    <scope>NUCLEOTIDE SEQUENCE [LARGE SCALE GENOMIC DNA]</scope>
    <source>
        <strain evidence="13">ATCC 51220 / DSM 2926 / LMG 16218 / CuHBu1</strain>
        <plasmid evidence="13">pILYOP01</plasmid>
    </source>
</reference>
<keyword evidence="7 9" id="KW-0368">Histidine biosynthesis</keyword>
<dbReference type="NCBIfam" id="TIGR00007">
    <property type="entry name" value="1-(5-phosphoribosyl)-5-[(5-phosphoribosylamino)methylideneamino]imidazole-4-carboxamide isomerase"/>
    <property type="match status" value="1"/>
</dbReference>
<dbReference type="GO" id="GO:0005737">
    <property type="term" value="C:cytoplasm"/>
    <property type="evidence" value="ECO:0007669"/>
    <property type="project" value="UniProtKB-SubCell"/>
</dbReference>
<dbReference type="GO" id="GO:0003949">
    <property type="term" value="F:1-(5-phosphoribosyl)-5-[(5-phosphoribosylamino)methylideneamino]imidazole-4-carboxamide isomerase activity"/>
    <property type="evidence" value="ECO:0007669"/>
    <property type="project" value="UniProtKB-UniRule"/>
</dbReference>
<keyword evidence="5 9" id="KW-0963">Cytoplasm</keyword>
<dbReference type="Pfam" id="PF00977">
    <property type="entry name" value="His_biosynth"/>
    <property type="match status" value="1"/>
</dbReference>
<geneLocation type="plasmid" evidence="12 13">
    <name>pILYOP01</name>
</geneLocation>
<keyword evidence="8 9" id="KW-0413">Isomerase</keyword>
<evidence type="ECO:0000256" key="7">
    <source>
        <dbReference type="ARBA" id="ARBA00023102"/>
    </source>
</evidence>
<comment type="similarity">
    <text evidence="4 9 10">Belongs to the HisA/HisF family.</text>
</comment>
<dbReference type="EMBL" id="CP002282">
    <property type="protein sequence ID" value="ADO84460.1"/>
    <property type="molecule type" value="Genomic_DNA"/>
</dbReference>
<dbReference type="GO" id="GO:0000162">
    <property type="term" value="P:L-tryptophan biosynthetic process"/>
    <property type="evidence" value="ECO:0007669"/>
    <property type="project" value="TreeGrafter"/>
</dbReference>
<evidence type="ECO:0000256" key="10">
    <source>
        <dbReference type="RuleBase" id="RU003657"/>
    </source>
</evidence>
<keyword evidence="12" id="KW-0614">Plasmid</keyword>
<evidence type="ECO:0000256" key="4">
    <source>
        <dbReference type="ARBA" id="ARBA00009667"/>
    </source>
</evidence>
<evidence type="ECO:0000256" key="3">
    <source>
        <dbReference type="ARBA" id="ARBA00005133"/>
    </source>
</evidence>
<evidence type="ECO:0000256" key="1">
    <source>
        <dbReference type="ARBA" id="ARBA00000901"/>
    </source>
</evidence>
<comment type="pathway">
    <text evidence="3 9 11">Amino-acid biosynthesis; L-histidine biosynthesis; L-histidine from 5-phospho-alpha-D-ribose 1-diphosphate: step 4/9.</text>
</comment>
<gene>
    <name evidence="9" type="primary">hisA</name>
    <name evidence="12" type="ordered locus">Ilyop_2705</name>
</gene>
<dbReference type="EC" id="5.3.1.16" evidence="9 11"/>
<dbReference type="PANTHER" id="PTHR43090:SF2">
    <property type="entry name" value="1-(5-PHOSPHORIBOSYL)-5-[(5-PHOSPHORIBOSYLAMINO)METHYLIDENEAMINO] IMIDAZOLE-4-CARBOXAMIDE ISOMERASE"/>
    <property type="match status" value="1"/>
</dbReference>
<dbReference type="InterPro" id="IPR006062">
    <property type="entry name" value="His_biosynth"/>
</dbReference>
<dbReference type="CDD" id="cd04732">
    <property type="entry name" value="HisA"/>
    <property type="match status" value="1"/>
</dbReference>
<dbReference type="UniPathway" id="UPA00031">
    <property type="reaction ID" value="UER00009"/>
</dbReference>
<evidence type="ECO:0000313" key="13">
    <source>
        <dbReference type="Proteomes" id="UP000006875"/>
    </source>
</evidence>
<dbReference type="FunFam" id="3.20.20.70:FF:000009">
    <property type="entry name" value="1-(5-phosphoribosyl)-5-[(5-phosphoribosylamino)methylideneamino] imidazole-4-carboxamide isomerase"/>
    <property type="match status" value="1"/>
</dbReference>
<dbReference type="InterPro" id="IPR011060">
    <property type="entry name" value="RibuloseP-bd_barrel"/>
</dbReference>
<evidence type="ECO:0000256" key="5">
    <source>
        <dbReference type="ARBA" id="ARBA00022490"/>
    </source>
</evidence>
<evidence type="ECO:0000256" key="6">
    <source>
        <dbReference type="ARBA" id="ARBA00022605"/>
    </source>
</evidence>
<name>E3HCR5_ILYPC</name>
<evidence type="ECO:0000256" key="11">
    <source>
        <dbReference type="RuleBase" id="RU003658"/>
    </source>
</evidence>
<accession>E3HCR5</accession>
<dbReference type="PANTHER" id="PTHR43090">
    <property type="entry name" value="1-(5-PHOSPHORIBOSYL)-5-[(5-PHOSPHORIBOSYLAMINO)METHYLIDENEAMINO] IMIDAZOLE-4-CARBOXAMIDE ISOMERASE"/>
    <property type="match status" value="1"/>
</dbReference>
<comment type="subcellular location">
    <subcellularLocation>
        <location evidence="2 9 11">Cytoplasm</location>
    </subcellularLocation>
</comment>
<sequence>MIIFPAIDLKDGKAVRLSKGDFNRVDVFSDKPWEVAKGFEEKGAEWIHLVDLDGAKDGENKNLDVIKKIREVVNVKLQLGGGIRTLETAEMLLNMGIDRIILGTAAIENPDLLKVLVEKYKEKIAVSVDEKNGKAATKGWLEESSIDAFDLCKSLKEIGVKTIIYTDISKDGMMAGPNFDAYVKINKLGVDVIASGGVSAPEDIAVLRKADIYGAIVGKAIYLGKIKLEEVL</sequence>
<dbReference type="KEGG" id="ipo:Ilyop_2705"/>
<dbReference type="InterPro" id="IPR044524">
    <property type="entry name" value="Isoase_HisA-like"/>
</dbReference>
<dbReference type="InterPro" id="IPR013785">
    <property type="entry name" value="Aldolase_TIM"/>
</dbReference>
<comment type="catalytic activity">
    <reaction evidence="1 9 11">
        <text>1-(5-phospho-beta-D-ribosyl)-5-[(5-phospho-beta-D-ribosylamino)methylideneamino]imidazole-4-carboxamide = 5-[(5-phospho-1-deoxy-D-ribulos-1-ylimino)methylamino]-1-(5-phospho-beta-D-ribosyl)imidazole-4-carboxamide</text>
        <dbReference type="Rhea" id="RHEA:15469"/>
        <dbReference type="ChEBI" id="CHEBI:58435"/>
        <dbReference type="ChEBI" id="CHEBI:58525"/>
        <dbReference type="EC" id="5.3.1.16"/>
    </reaction>
</comment>
<dbReference type="Gene3D" id="3.20.20.70">
    <property type="entry name" value="Aldolase class I"/>
    <property type="match status" value="1"/>
</dbReference>